<reference evidence="2 3" key="1">
    <citation type="submission" date="2024-11" db="EMBL/GenBank/DDBJ databases">
        <title>Chromosome-level genome assembly of Eucalyptus globulus Labill. provides insights into its genome evolution.</title>
        <authorList>
            <person name="Li X."/>
        </authorList>
    </citation>
    <scope>NUCLEOTIDE SEQUENCE [LARGE SCALE GENOMIC DNA]</scope>
    <source>
        <strain evidence="2">CL2024</strain>
        <tissue evidence="2">Fresh tender leaves</tissue>
    </source>
</reference>
<dbReference type="PANTHER" id="PTHR31900:SF30">
    <property type="entry name" value="SUPERFAMILY PROTEIN, PUTATIVE-RELATED"/>
    <property type="match status" value="1"/>
</dbReference>
<evidence type="ECO:0000313" key="2">
    <source>
        <dbReference type="EMBL" id="KAL3746545.1"/>
    </source>
</evidence>
<dbReference type="Proteomes" id="UP001634007">
    <property type="component" value="Unassembled WGS sequence"/>
</dbReference>
<dbReference type="SMART" id="SM00579">
    <property type="entry name" value="FBD"/>
    <property type="match status" value="1"/>
</dbReference>
<dbReference type="Pfam" id="PF08387">
    <property type="entry name" value="FBD"/>
    <property type="match status" value="1"/>
</dbReference>
<keyword evidence="3" id="KW-1185">Reference proteome</keyword>
<dbReference type="InterPro" id="IPR050232">
    <property type="entry name" value="FBL13/AtMIF1-like"/>
</dbReference>
<proteinExistence type="predicted"/>
<evidence type="ECO:0000259" key="1">
    <source>
        <dbReference type="SMART" id="SM00579"/>
    </source>
</evidence>
<evidence type="ECO:0000313" key="3">
    <source>
        <dbReference type="Proteomes" id="UP001634007"/>
    </source>
</evidence>
<name>A0ABD3L3R4_EUCGL</name>
<organism evidence="2 3">
    <name type="scientific">Eucalyptus globulus</name>
    <name type="common">Tasmanian blue gum</name>
    <dbReference type="NCBI Taxonomy" id="34317"/>
    <lineage>
        <taxon>Eukaryota</taxon>
        <taxon>Viridiplantae</taxon>
        <taxon>Streptophyta</taxon>
        <taxon>Embryophyta</taxon>
        <taxon>Tracheophyta</taxon>
        <taxon>Spermatophyta</taxon>
        <taxon>Magnoliopsida</taxon>
        <taxon>eudicotyledons</taxon>
        <taxon>Gunneridae</taxon>
        <taxon>Pentapetalae</taxon>
        <taxon>rosids</taxon>
        <taxon>malvids</taxon>
        <taxon>Myrtales</taxon>
        <taxon>Myrtaceae</taxon>
        <taxon>Myrtoideae</taxon>
        <taxon>Eucalypteae</taxon>
        <taxon>Eucalyptus</taxon>
    </lineage>
</organism>
<dbReference type="EMBL" id="JBJKBG010000003">
    <property type="protein sequence ID" value="KAL3746545.1"/>
    <property type="molecule type" value="Genomic_DNA"/>
</dbReference>
<dbReference type="AlphaFoldDB" id="A0ABD3L3R4"/>
<comment type="caution">
    <text evidence="2">The sequence shown here is derived from an EMBL/GenBank/DDBJ whole genome shotgun (WGS) entry which is preliminary data.</text>
</comment>
<feature type="domain" description="FBD" evidence="1">
    <location>
        <begin position="116"/>
        <end position="189"/>
    </location>
</feature>
<dbReference type="InterPro" id="IPR006566">
    <property type="entry name" value="FBD"/>
</dbReference>
<sequence>MSDLYMSNLFVSGSPHHHHHRAYNEYKLLKNLSSVKRLALFNPAKLLYGRPAPLNFLPVFSHLTELELGMIGELLLESRFIVAILHKCPNLSYLKFTTGIYVNSVTADAIFDPPPRCFQSSLEVIEIRSFEAVYEGLLAMKILLRTAGVLKKVFIYPRRAEAGQQLPGNLLQLINALPRASDQCELLLGV</sequence>
<protein>
    <recommendedName>
        <fullName evidence="1">FBD domain-containing protein</fullName>
    </recommendedName>
</protein>
<dbReference type="PANTHER" id="PTHR31900">
    <property type="entry name" value="F-BOX/RNI SUPERFAMILY PROTEIN-RELATED"/>
    <property type="match status" value="1"/>
</dbReference>
<gene>
    <name evidence="2" type="ORF">ACJRO7_015498</name>
</gene>
<accession>A0ABD3L3R4</accession>